<gene>
    <name evidence="2" type="ORF">TM35_000061830</name>
</gene>
<comment type="caution">
    <text evidence="2">The sequence shown here is derived from an EMBL/GenBank/DDBJ whole genome shotgun (WGS) entry which is preliminary data.</text>
</comment>
<reference evidence="2 3" key="1">
    <citation type="submission" date="2017-03" db="EMBL/GenBank/DDBJ databases">
        <title>An alternative strategy for trypanosome survival in the mammalian bloodstream revealed through genome and transcriptome analysis of the ubiquitous bovine parasite Trypanosoma (Megatrypanum) theileri.</title>
        <authorList>
            <person name="Kelly S."/>
            <person name="Ivens A."/>
            <person name="Mott A."/>
            <person name="O'Neill E."/>
            <person name="Emms D."/>
            <person name="Macleod O."/>
            <person name="Voorheis P."/>
            <person name="Matthews J."/>
            <person name="Matthews K."/>
            <person name="Carrington M."/>
        </authorList>
    </citation>
    <scope>NUCLEOTIDE SEQUENCE [LARGE SCALE GENOMIC DNA]</scope>
    <source>
        <strain evidence="2">Edinburgh</strain>
    </source>
</reference>
<accession>A0A1X0P2Y6</accession>
<organism evidence="2 3">
    <name type="scientific">Trypanosoma theileri</name>
    <dbReference type="NCBI Taxonomy" id="67003"/>
    <lineage>
        <taxon>Eukaryota</taxon>
        <taxon>Discoba</taxon>
        <taxon>Euglenozoa</taxon>
        <taxon>Kinetoplastea</taxon>
        <taxon>Metakinetoplastina</taxon>
        <taxon>Trypanosomatida</taxon>
        <taxon>Trypanosomatidae</taxon>
        <taxon>Trypanosoma</taxon>
    </lineage>
</organism>
<dbReference type="RefSeq" id="XP_028885244.1">
    <property type="nucleotide sequence ID" value="XM_029023220.1"/>
</dbReference>
<feature type="compositionally biased region" description="Basic residues" evidence="1">
    <location>
        <begin position="329"/>
        <end position="345"/>
    </location>
</feature>
<proteinExistence type="predicted"/>
<dbReference type="Proteomes" id="UP000192257">
    <property type="component" value="Unassembled WGS sequence"/>
</dbReference>
<keyword evidence="3" id="KW-1185">Reference proteome</keyword>
<dbReference type="EMBL" id="NBCO01000006">
    <property type="protein sequence ID" value="ORC91178.1"/>
    <property type="molecule type" value="Genomic_DNA"/>
</dbReference>
<feature type="region of interest" description="Disordered" evidence="1">
    <location>
        <begin position="323"/>
        <end position="360"/>
    </location>
</feature>
<dbReference type="GeneID" id="39983000"/>
<evidence type="ECO:0000313" key="2">
    <source>
        <dbReference type="EMBL" id="ORC91178.1"/>
    </source>
</evidence>
<evidence type="ECO:0000256" key="1">
    <source>
        <dbReference type="SAM" id="MobiDB-lite"/>
    </source>
</evidence>
<sequence>MISSEGDRCSVSVPGRPLRRSECSSSSSSYHNANKQIQYSDVAPAPLLHPRHSRRGTGIVATRGNSLDGGPFDTTITTYDPLSKSRNGRVEYDGEIAQAVVNTAQQLEQVRRLRRLTSSSLMSDAAVVGGHDYHRMDNNRSASQYTVGVCSTNAAVPTIMPQKRSSSGAELKLSTLTEEPPLLLACHPDPNNSSDLALVPTDAQQGLIRKRVPPRCGAVGSVRSSTPTGSGGMYPRRSTEPVVWQSERALPKIAQGRMAPRRRTTPGRKTVGWREEGGVPPFPGPTLHYKQLTEAFYGNYGGGLLAQEAYLYFMADMNRRHTNRSGSYSHRHRPQRRHPTTHRGTKHDPGFHRFERDESSTWSECTTSQSKWV</sequence>
<evidence type="ECO:0000313" key="3">
    <source>
        <dbReference type="Proteomes" id="UP000192257"/>
    </source>
</evidence>
<feature type="region of interest" description="Disordered" evidence="1">
    <location>
        <begin position="216"/>
        <end position="242"/>
    </location>
</feature>
<feature type="compositionally biased region" description="Basic and acidic residues" evidence="1">
    <location>
        <begin position="346"/>
        <end position="359"/>
    </location>
</feature>
<dbReference type="AlphaFoldDB" id="A0A1X0P2Y6"/>
<name>A0A1X0P2Y6_9TRYP</name>
<feature type="compositionally biased region" description="Polar residues" evidence="1">
    <location>
        <begin position="30"/>
        <end position="39"/>
    </location>
</feature>
<dbReference type="VEuPathDB" id="TriTrypDB:TM35_000061830"/>
<feature type="region of interest" description="Disordered" evidence="1">
    <location>
        <begin position="1"/>
        <end position="73"/>
    </location>
</feature>
<protein>
    <submittedName>
        <fullName evidence="2">Uncharacterized protein</fullName>
    </submittedName>
</protein>
<dbReference type="OrthoDB" id="267772at2759"/>
<feature type="region of interest" description="Disordered" evidence="1">
    <location>
        <begin position="256"/>
        <end position="279"/>
    </location>
</feature>